<dbReference type="Proteomes" id="UP000317839">
    <property type="component" value="Unassembled WGS sequence"/>
</dbReference>
<keyword evidence="2" id="KW-0479">Metal-binding</keyword>
<evidence type="ECO:0000256" key="2">
    <source>
        <dbReference type="ARBA" id="ARBA00022723"/>
    </source>
</evidence>
<evidence type="ECO:0000313" key="7">
    <source>
        <dbReference type="EMBL" id="TQV72234.1"/>
    </source>
</evidence>
<evidence type="ECO:0000256" key="3">
    <source>
        <dbReference type="ARBA" id="ARBA00022964"/>
    </source>
</evidence>
<dbReference type="GO" id="GO:0051213">
    <property type="term" value="F:dioxygenase activity"/>
    <property type="evidence" value="ECO:0007669"/>
    <property type="project" value="UniProtKB-KW"/>
</dbReference>
<feature type="domain" description="Prolyl 4-hydroxylase alpha subunit" evidence="6">
    <location>
        <begin position="3"/>
        <end position="223"/>
    </location>
</feature>
<dbReference type="Pfam" id="PF13640">
    <property type="entry name" value="2OG-FeII_Oxy_3"/>
    <property type="match status" value="1"/>
</dbReference>
<comment type="cofactor">
    <cofactor evidence="1">
        <name>L-ascorbate</name>
        <dbReference type="ChEBI" id="CHEBI:38290"/>
    </cofactor>
</comment>
<dbReference type="PANTHER" id="PTHR10869">
    <property type="entry name" value="PROLYL 4-HYDROXYLASE ALPHA SUBUNIT"/>
    <property type="match status" value="1"/>
</dbReference>
<dbReference type="SMART" id="SM00702">
    <property type="entry name" value="P4Hc"/>
    <property type="match status" value="1"/>
</dbReference>
<comment type="caution">
    <text evidence="7">The sequence shown here is derived from an EMBL/GenBank/DDBJ whole genome shotgun (WGS) entry which is preliminary data.</text>
</comment>
<keyword evidence="5" id="KW-0408">Iron</keyword>
<name>A0A545T4T6_9GAMM</name>
<reference evidence="7 8" key="1">
    <citation type="submission" date="2019-06" db="EMBL/GenBank/DDBJ databases">
        <title>Draft genome of Aliikangiella marina GYP-15.</title>
        <authorList>
            <person name="Wang G."/>
        </authorList>
    </citation>
    <scope>NUCLEOTIDE SEQUENCE [LARGE SCALE GENOMIC DNA]</scope>
    <source>
        <strain evidence="7 8">GYP-15</strain>
    </source>
</reference>
<dbReference type="InterPro" id="IPR045054">
    <property type="entry name" value="P4HA-like"/>
</dbReference>
<dbReference type="InterPro" id="IPR006620">
    <property type="entry name" value="Pro_4_hyd_alph"/>
</dbReference>
<evidence type="ECO:0000259" key="6">
    <source>
        <dbReference type="SMART" id="SM00702"/>
    </source>
</evidence>
<evidence type="ECO:0000313" key="8">
    <source>
        <dbReference type="Proteomes" id="UP000317839"/>
    </source>
</evidence>
<dbReference type="PANTHER" id="PTHR10869:SF246">
    <property type="entry name" value="TRANSMEMBRANE PROLYL 4-HYDROXYLASE"/>
    <property type="match status" value="1"/>
</dbReference>
<dbReference type="RefSeq" id="WP_142943564.1">
    <property type="nucleotide sequence ID" value="NZ_VIKR01000005.1"/>
</dbReference>
<accession>A0A545T4T6</accession>
<dbReference type="Gene3D" id="2.60.120.620">
    <property type="entry name" value="q2cbj1_9rhob like domain"/>
    <property type="match status" value="1"/>
</dbReference>
<keyword evidence="3" id="KW-0223">Dioxygenase</keyword>
<dbReference type="GO" id="GO:0031418">
    <property type="term" value="F:L-ascorbic acid binding"/>
    <property type="evidence" value="ECO:0007669"/>
    <property type="project" value="InterPro"/>
</dbReference>
<evidence type="ECO:0000256" key="1">
    <source>
        <dbReference type="ARBA" id="ARBA00001961"/>
    </source>
</evidence>
<gene>
    <name evidence="7" type="ORF">FLL45_18625</name>
</gene>
<evidence type="ECO:0000256" key="4">
    <source>
        <dbReference type="ARBA" id="ARBA00023002"/>
    </source>
</evidence>
<dbReference type="AlphaFoldDB" id="A0A545T4T6"/>
<keyword evidence="8" id="KW-1185">Reference proteome</keyword>
<dbReference type="GO" id="GO:0016705">
    <property type="term" value="F:oxidoreductase activity, acting on paired donors, with incorporation or reduction of molecular oxygen"/>
    <property type="evidence" value="ECO:0007669"/>
    <property type="project" value="InterPro"/>
</dbReference>
<dbReference type="InterPro" id="IPR044862">
    <property type="entry name" value="Pro_4_hyd_alph_FE2OG_OXY"/>
</dbReference>
<evidence type="ECO:0000256" key="5">
    <source>
        <dbReference type="ARBA" id="ARBA00023004"/>
    </source>
</evidence>
<proteinExistence type="predicted"/>
<sequence>MHNFIIEFKQALTPEFCDSLIAKFEQDSNKQPGRTGAGVDVTKKDSIDLFISEQPDWQNECTAINQSVTRAMIEYVKQYPMMLTGAISPSYVDPKTKQPKAFSHTDIQQLSEQQLLELIGAIYRLDAINMQKYFKGKGGYHHWHSEHYPHPTDPGQKSLHRVLLWLIYLNDIEEGGETDFFYQNAKVKPTKGSIVVAPCGFTHTHRGSIPVSSDKYVLASWVMYRPAGELYGQ</sequence>
<dbReference type="GO" id="GO:0005506">
    <property type="term" value="F:iron ion binding"/>
    <property type="evidence" value="ECO:0007669"/>
    <property type="project" value="InterPro"/>
</dbReference>
<dbReference type="OrthoDB" id="564897at2"/>
<keyword evidence="4" id="KW-0560">Oxidoreductase</keyword>
<organism evidence="7 8">
    <name type="scientific">Aliikangiella marina</name>
    <dbReference type="NCBI Taxonomy" id="1712262"/>
    <lineage>
        <taxon>Bacteria</taxon>
        <taxon>Pseudomonadati</taxon>
        <taxon>Pseudomonadota</taxon>
        <taxon>Gammaproteobacteria</taxon>
        <taxon>Oceanospirillales</taxon>
        <taxon>Pleioneaceae</taxon>
        <taxon>Aliikangiella</taxon>
    </lineage>
</organism>
<dbReference type="EMBL" id="VIKR01000005">
    <property type="protein sequence ID" value="TQV72234.1"/>
    <property type="molecule type" value="Genomic_DNA"/>
</dbReference>
<protein>
    <submittedName>
        <fullName evidence="7">2OG-Fe(II) oxygenase</fullName>
    </submittedName>
</protein>